<dbReference type="Proteomes" id="UP000006728">
    <property type="component" value="Chromosome"/>
</dbReference>
<gene>
    <name evidence="1" type="ordered locus">SACE_1983</name>
</gene>
<dbReference type="InterPro" id="IPR046096">
    <property type="entry name" value="DUF6114"/>
</dbReference>
<dbReference type="KEGG" id="sen:SACE_1983"/>
<dbReference type="InterPro" id="IPR036259">
    <property type="entry name" value="MFS_trans_sf"/>
</dbReference>
<proteinExistence type="predicted"/>
<dbReference type="eggNOG" id="COG3247">
    <property type="taxonomic scope" value="Bacteria"/>
</dbReference>
<protein>
    <submittedName>
        <fullName evidence="1">Integral membrane protein</fullName>
    </submittedName>
</protein>
<keyword evidence="2" id="KW-1185">Reference proteome</keyword>
<sequence length="221" mass="23215">MVHGSDARTARKGIPDSRDSREPGRSRDAGRAREPGRFRDIGRARGTGRFRDTGRSRDSRDTGRFRKFRRGRPFWAGLFTTASGLVVLFPPYASLRFGDAMISLNTMGGISSLVIGVVLVSCGISFWARPELRVGAGVVALLLSLVAIVTSNLGSFLLGTLLGITGAALALAWSPGARRRGGDDQVGDTASAEPTGIVASGVAAVRSRSSRPAGSTDRTGA</sequence>
<name>A4FB68_SACEN</name>
<dbReference type="HOGENOM" id="CLU_1249877_0_0_11"/>
<organism evidence="1 2">
    <name type="scientific">Saccharopolyspora erythraea (strain ATCC 11635 / DSM 40517 / JCM 4748 / NBRC 13426 / NCIMB 8594 / NRRL 2338)</name>
    <dbReference type="NCBI Taxonomy" id="405948"/>
    <lineage>
        <taxon>Bacteria</taxon>
        <taxon>Bacillati</taxon>
        <taxon>Actinomycetota</taxon>
        <taxon>Actinomycetes</taxon>
        <taxon>Pseudonocardiales</taxon>
        <taxon>Pseudonocardiaceae</taxon>
        <taxon>Saccharopolyspora</taxon>
    </lineage>
</organism>
<accession>A4FB68</accession>
<dbReference type="SUPFAM" id="SSF103473">
    <property type="entry name" value="MFS general substrate transporter"/>
    <property type="match status" value="1"/>
</dbReference>
<dbReference type="EMBL" id="AM420293">
    <property type="protein sequence ID" value="CAM01293.1"/>
    <property type="molecule type" value="Genomic_DNA"/>
</dbReference>
<dbReference type="OrthoDB" id="2374834at2"/>
<dbReference type="STRING" id="405948.SACE_1983"/>
<evidence type="ECO:0000313" key="1">
    <source>
        <dbReference type="EMBL" id="CAM01293.1"/>
    </source>
</evidence>
<evidence type="ECO:0000313" key="2">
    <source>
        <dbReference type="Proteomes" id="UP000006728"/>
    </source>
</evidence>
<dbReference type="Pfam" id="PF19609">
    <property type="entry name" value="DUF6114"/>
    <property type="match status" value="1"/>
</dbReference>
<dbReference type="AlphaFoldDB" id="A4FB68"/>
<reference evidence="1 2" key="1">
    <citation type="journal article" date="2007" name="Nat. Biotechnol.">
        <title>Complete genome sequence of the erythromycin-producing bacterium Saccharopolyspora erythraea NRRL23338.</title>
        <authorList>
            <person name="Oliynyk M."/>
            <person name="Samborskyy M."/>
            <person name="Lester J.B."/>
            <person name="Mironenko T."/>
            <person name="Scott N."/>
            <person name="Dickens S."/>
            <person name="Haydock S.F."/>
            <person name="Leadlay P.F."/>
        </authorList>
    </citation>
    <scope>NUCLEOTIDE SEQUENCE [LARGE SCALE GENOMIC DNA]</scope>
    <source>
        <strain evidence="2">ATCC 11635 / DSM 40517 / JCM 4748 / NBRC 13426 / NCIMB 8594 / NRRL 2338</strain>
    </source>
</reference>